<dbReference type="InterPro" id="IPR002052">
    <property type="entry name" value="DNA_methylase_N6_adenine_CS"/>
</dbReference>
<dbReference type="PROSITE" id="PS00092">
    <property type="entry name" value="N6_MTASE"/>
    <property type="match status" value="1"/>
</dbReference>
<dbReference type="GO" id="GO:0008170">
    <property type="term" value="F:N-methyltransferase activity"/>
    <property type="evidence" value="ECO:0007669"/>
    <property type="project" value="InterPro"/>
</dbReference>
<evidence type="ECO:0000256" key="1">
    <source>
        <dbReference type="ARBA" id="ARBA00006594"/>
    </source>
</evidence>
<dbReference type="PRINTS" id="PR00508">
    <property type="entry name" value="S21N4MTFRASE"/>
</dbReference>
<comment type="similarity">
    <text evidence="1">Belongs to the N(4)/N(6)-methyltransferase family.</text>
</comment>
<evidence type="ECO:0000256" key="2">
    <source>
        <dbReference type="ARBA" id="ARBA00022603"/>
    </source>
</evidence>
<dbReference type="InterPro" id="IPR001091">
    <property type="entry name" value="RM_Methyltransferase"/>
</dbReference>
<dbReference type="GO" id="GO:0003677">
    <property type="term" value="F:DNA binding"/>
    <property type="evidence" value="ECO:0007669"/>
    <property type="project" value="InterPro"/>
</dbReference>
<evidence type="ECO:0000256" key="3">
    <source>
        <dbReference type="ARBA" id="ARBA00022679"/>
    </source>
</evidence>
<comment type="caution">
    <text evidence="5">The sequence shown here is derived from an EMBL/GenBank/DDBJ whole genome shotgun (WGS) entry which is preliminary data.</text>
</comment>
<keyword evidence="3" id="KW-0808">Transferase</keyword>
<dbReference type="EMBL" id="JADJOT010000001">
    <property type="protein sequence ID" value="MBK7952630.1"/>
    <property type="molecule type" value="Genomic_DNA"/>
</dbReference>
<dbReference type="InterPro" id="IPR029063">
    <property type="entry name" value="SAM-dependent_MTases_sf"/>
</dbReference>
<dbReference type="Pfam" id="PF01555">
    <property type="entry name" value="N6_N4_Mtase"/>
    <property type="match status" value="1"/>
</dbReference>
<evidence type="ECO:0000313" key="5">
    <source>
        <dbReference type="EMBL" id="MBK7952630.1"/>
    </source>
</evidence>
<sequence length="848" mass="93851">MSAIHDLIAQVSDPRLRERLSAEWATASQDKKFGLVFEDHLPELLPLYGVKLRRGDLVCRKLGPLKEVWQVRTLRDGVATCIKPQDGAHPDEANASASTPVVFPVDDLLVVREFGEPIFLALVPIDAVANGPADAPWHTLIEADNYHALQLLTYLYEGQVDCIYIDPPYNTGARDWKYNNDYVDSNDSWRHSKWLAFMEKRLKLAKRLLKPDTGVLIVTIDEHEVHHLGMLLESLFPEVFRQLVTIVINQKGVEQGRFARVEEYACYCFFGESAVSEGADDLLSTRLEGVSSQVAASSGPPRWERLQRGGNNATPEARFGLFYPIYIDRIAKRIASVGRPLPKGEMPASDTLGIESIAWPIRRDGSYATWQVGPETLERLIDRGFVRLGGFDKKRQTWTILYLGSKAQQQIASGVLQIVRRDEHLGCVEVAYSNTQQRSLKTVWHRSLHDSGMYGSGLLKSIIGKAGAFSFPKSLYSTRDAVAAVVGCRPQALIVDFFAGSGTTLNAVNLINATDGGQRRCILVTNNEVSAEEAENLRARGLQPSDSDWEAVGICRSVTWPRSKFTIRGQRDDGTALPGDYLTGKSVEREKSRHVTQIGFVDPVTLDTPAKKKQVLALIDGLPQTLVKDLCPFIVSEDHKASILFDTAASGDWLEALADQEHISDFFIVTPIKKLFDGLKEQVVDLLGPLLVSEDEKRPMGAGFAANLAYFKLDFLDKERVALKRAFREILPLLWLKAGAVGARPELPAGAAEPIVFVPEGNNFAVLLDEGRLTKLLQSLSGRSNLSHVFIVTDADESFKAMAAEVLDTLRQENPGLQVVQLYRDYLTNFMINKRQGGTTVAASGAQG</sequence>
<accession>A0A935W6B5</accession>
<dbReference type="Proteomes" id="UP000706151">
    <property type="component" value="Unassembled WGS sequence"/>
</dbReference>
<dbReference type="Gene3D" id="3.40.50.150">
    <property type="entry name" value="Vaccinia Virus protein VP39"/>
    <property type="match status" value="1"/>
</dbReference>
<proteinExistence type="inferred from homology"/>
<feature type="domain" description="DNA methylase N-4/N-6" evidence="4">
    <location>
        <begin position="160"/>
        <end position="249"/>
    </location>
</feature>
<dbReference type="GO" id="GO:0032259">
    <property type="term" value="P:methylation"/>
    <property type="evidence" value="ECO:0007669"/>
    <property type="project" value="UniProtKB-KW"/>
</dbReference>
<gene>
    <name evidence="5" type="ORF">IPK02_00920</name>
</gene>
<dbReference type="SUPFAM" id="SSF53335">
    <property type="entry name" value="S-adenosyl-L-methionine-dependent methyltransferases"/>
    <property type="match status" value="1"/>
</dbReference>
<protein>
    <submittedName>
        <fullName evidence="5">Site-specific DNA-methyltransferase</fullName>
    </submittedName>
</protein>
<evidence type="ECO:0000313" key="6">
    <source>
        <dbReference type="Proteomes" id="UP000706151"/>
    </source>
</evidence>
<reference evidence="5 6" key="1">
    <citation type="submission" date="2020-10" db="EMBL/GenBank/DDBJ databases">
        <title>Connecting structure to function with the recovery of over 1000 high-quality activated sludge metagenome-assembled genomes encoding full-length rRNA genes using long-read sequencing.</title>
        <authorList>
            <person name="Singleton C.M."/>
            <person name="Petriglieri F."/>
            <person name="Kristensen J.M."/>
            <person name="Kirkegaard R.H."/>
            <person name="Michaelsen T.Y."/>
            <person name="Andersen M.H."/>
            <person name="Karst S.M."/>
            <person name="Dueholm M.S."/>
            <person name="Nielsen P.H."/>
            <person name="Albertsen M."/>
        </authorList>
    </citation>
    <scope>NUCLEOTIDE SEQUENCE [LARGE SCALE GENOMIC DNA]</scope>
    <source>
        <strain evidence="5">Fred_18-Q3-R57-64_BAT3C.720</strain>
    </source>
</reference>
<evidence type="ECO:0000259" key="4">
    <source>
        <dbReference type="Pfam" id="PF01555"/>
    </source>
</evidence>
<name>A0A935W6B5_9PROT</name>
<organism evidence="5 6">
    <name type="scientific">Candidatus Accumulibacter affinis</name>
    <dbReference type="NCBI Taxonomy" id="2954384"/>
    <lineage>
        <taxon>Bacteria</taxon>
        <taxon>Pseudomonadati</taxon>
        <taxon>Pseudomonadota</taxon>
        <taxon>Betaproteobacteria</taxon>
        <taxon>Candidatus Accumulibacter</taxon>
    </lineage>
</organism>
<dbReference type="AlphaFoldDB" id="A0A935W6B5"/>
<dbReference type="InterPro" id="IPR002941">
    <property type="entry name" value="DNA_methylase_N4/N6"/>
</dbReference>
<keyword evidence="2" id="KW-0489">Methyltransferase</keyword>